<dbReference type="GO" id="GO:0003676">
    <property type="term" value="F:nucleic acid binding"/>
    <property type="evidence" value="ECO:0007669"/>
    <property type="project" value="InterPro"/>
</dbReference>
<dbReference type="CDD" id="cd00945">
    <property type="entry name" value="Aldolase_Class_I"/>
    <property type="match status" value="1"/>
</dbReference>
<dbReference type="Pfam" id="PF02811">
    <property type="entry name" value="PHP"/>
    <property type="match status" value="1"/>
</dbReference>
<dbReference type="InterPro" id="IPR040982">
    <property type="entry name" value="DNA_pol3_finger"/>
</dbReference>
<organism evidence="10 11">
    <name type="scientific">Denitrovibrio acetiphilus (strain DSM 12809 / NBRC 114555 / N2460)</name>
    <dbReference type="NCBI Taxonomy" id="522772"/>
    <lineage>
        <taxon>Bacteria</taxon>
        <taxon>Pseudomonadati</taxon>
        <taxon>Deferribacterota</taxon>
        <taxon>Deferribacteres</taxon>
        <taxon>Deferribacterales</taxon>
        <taxon>Geovibrionaceae</taxon>
        <taxon>Denitrovibrio</taxon>
    </lineage>
</organism>
<evidence type="ECO:0000256" key="4">
    <source>
        <dbReference type="ARBA" id="ARBA00022679"/>
    </source>
</evidence>
<dbReference type="Proteomes" id="UP000002012">
    <property type="component" value="Chromosome"/>
</dbReference>
<dbReference type="eggNOG" id="COG0587">
    <property type="taxonomic scope" value="Bacteria"/>
</dbReference>
<evidence type="ECO:0000313" key="10">
    <source>
        <dbReference type="EMBL" id="ADD66849.1"/>
    </source>
</evidence>
<proteinExistence type="predicted"/>
<dbReference type="Pfam" id="PF17657">
    <property type="entry name" value="DNA_pol3_finger"/>
    <property type="match status" value="1"/>
</dbReference>
<keyword evidence="4" id="KW-0808">Transferase</keyword>
<evidence type="ECO:0000256" key="5">
    <source>
        <dbReference type="ARBA" id="ARBA00022695"/>
    </source>
</evidence>
<sequence>MNNSKDFVHLHLHTQYSLLDGAILVGDLMQKIKEKGMTPMVGISDHGTMHGIVDFYRQARANDIKPILGCEVYVAPDSRFNTTYERGQERNHHLVLQAVNNKGLSNLQKLVSLAQFEGFHYKPRVDKEIMAQYSEGLIAMSACLAGEIPRKIIRDQYDEAVAAAHEYRDIFGKDNFFLEIQENGIEEQLMVNRNIIKMSRDSGIPLVATNDCHYLNKGDHLSHEVLICIQTQSTINSPNRFEIHSDQLWVKTPEEMWAAFGEVPDALTNTVEIANRCNTSITFGELHLPEYEVPEGYTISSYLEHLARKGLHEKLAKIPSEKHQIYYDRMQKEFDVIIGKNFAGYFLIVWDFMNYSRSVGIPVGPGRGSGAGSLVAYSLGITDLDPIYFNLLFERFLNPERSSMPDFDIDFCVKGREQVIKYVREKYGDDRVSQIITFGKLLGRSTVRDVGRVLEVPLPIVDKLAKAIPSDPGMTLRKALKKDEDLRKVFQAAEQGELILNHAVKLEGLVRNTGMHAAGIVISDKPLNEYVPLCRGQNNEVIAQFEKDTLESVGLVKFDFLGLNNLTIIDEAIKQIKKNRGEDLDIASIPLDNKKVYELLSRGDTTAVFQLESSGMKNLLKKLRPEQFEDIIALVALYRPGPMESGMLDSFVKRKYGEEEIDYIFPDLEEILKETRGVVIYQEQVMQIAQIIGGYSLGSADNLRRAMGKKKAAEMEKQKQFFLYGDGDTIPGAKARGYDMKMAEDLFDKLAKFAGYGFNKSHSAAYALISYQTAYLKALYPVEYMAAILSCEIDKGDKIVTFTEECKNMGIDVLPPNINKSGVNFEIEGTAIHFGLGAIKNVGFNAIEAALQERDKNGEFKNIYDFCERVDLRACNKRVLESLVKAGAFDCSGKNRRQNLQVIERALEEGQRKHKMAEQGIMSIEAFLVDEESDEEEQFFFPDVEEMPENELLKMEKEVLDFYISNHPLAIYNNILKTFTIPIGEVANPDSEGDIVIGGLVKHVKRIVTKKKGEKMAFANVEDMDSEVEVVVFPRTFEQYSRHLENDKIIIIAGKIDHKEDNTVIMADKIMDVTEAMEMLTELVTIKLTSTGMTSEILNKLKTTLATHHGDVPVKLYLEKPKAYGVHIKTGPDFGIKPGYDFYNEIDNLLGKDRYEIKSKAYVHEERKNNYRKNGSKSA</sequence>
<dbReference type="NCBIfam" id="NF005298">
    <property type="entry name" value="PRK06826.1"/>
    <property type="match status" value="1"/>
</dbReference>
<evidence type="ECO:0000256" key="3">
    <source>
        <dbReference type="ARBA" id="ARBA00019114"/>
    </source>
</evidence>
<dbReference type="EMBL" id="CP001968">
    <property type="protein sequence ID" value="ADD66849.1"/>
    <property type="molecule type" value="Genomic_DNA"/>
</dbReference>
<keyword evidence="11" id="KW-1185">Reference proteome</keyword>
<dbReference type="AlphaFoldDB" id="D4H1A1"/>
<accession>D4H1A1</accession>
<keyword evidence="5" id="KW-0548">Nucleotidyltransferase</keyword>
<dbReference type="Gene3D" id="1.10.150.870">
    <property type="match status" value="1"/>
</dbReference>
<keyword evidence="7" id="KW-0239">DNA-directed DNA polymerase</keyword>
<evidence type="ECO:0000256" key="6">
    <source>
        <dbReference type="ARBA" id="ARBA00022705"/>
    </source>
</evidence>
<dbReference type="InterPro" id="IPR004365">
    <property type="entry name" value="NA-bd_OB_tRNA"/>
</dbReference>
<dbReference type="GO" id="GO:0008408">
    <property type="term" value="F:3'-5' exonuclease activity"/>
    <property type="evidence" value="ECO:0007669"/>
    <property type="project" value="InterPro"/>
</dbReference>
<dbReference type="InterPro" id="IPR011708">
    <property type="entry name" value="DNA_pol3_alpha_NTPase_dom"/>
</dbReference>
<dbReference type="KEGG" id="dap:Dacet_0043"/>
<dbReference type="PANTHER" id="PTHR32294:SF0">
    <property type="entry name" value="DNA POLYMERASE III SUBUNIT ALPHA"/>
    <property type="match status" value="1"/>
</dbReference>
<dbReference type="Pfam" id="PF07733">
    <property type="entry name" value="DNA_pol3_alpha"/>
    <property type="match status" value="1"/>
</dbReference>
<name>D4H1A1_DENA2</name>
<gene>
    <name evidence="10" type="ordered locus">Dacet_0043</name>
</gene>
<dbReference type="GO" id="GO:0003887">
    <property type="term" value="F:DNA-directed DNA polymerase activity"/>
    <property type="evidence" value="ECO:0007669"/>
    <property type="project" value="UniProtKB-KW"/>
</dbReference>
<dbReference type="PaxDb" id="522772-Dacet_0043"/>
<dbReference type="FunCoup" id="D4H1A1">
    <property type="interactions" value="370"/>
</dbReference>
<feature type="domain" description="Polymerase/histidinol phosphatase N-terminal" evidence="9">
    <location>
        <begin position="8"/>
        <end position="76"/>
    </location>
</feature>
<comment type="catalytic activity">
    <reaction evidence="8">
        <text>DNA(n) + a 2'-deoxyribonucleoside 5'-triphosphate = DNA(n+1) + diphosphate</text>
        <dbReference type="Rhea" id="RHEA:22508"/>
        <dbReference type="Rhea" id="RHEA-COMP:17339"/>
        <dbReference type="Rhea" id="RHEA-COMP:17340"/>
        <dbReference type="ChEBI" id="CHEBI:33019"/>
        <dbReference type="ChEBI" id="CHEBI:61560"/>
        <dbReference type="ChEBI" id="CHEBI:173112"/>
        <dbReference type="EC" id="2.7.7.7"/>
    </reaction>
</comment>
<dbReference type="CDD" id="cd04485">
    <property type="entry name" value="DnaE_OBF"/>
    <property type="match status" value="1"/>
</dbReference>
<evidence type="ECO:0000256" key="2">
    <source>
        <dbReference type="ARBA" id="ARBA00012417"/>
    </source>
</evidence>
<dbReference type="InterPro" id="IPR004013">
    <property type="entry name" value="PHP_dom"/>
</dbReference>
<reference evidence="10 11" key="1">
    <citation type="journal article" date="2010" name="Stand. Genomic Sci.">
        <title>Complete genome sequence of Denitrovibrio acetiphilus type strain (N2460).</title>
        <authorList>
            <person name="Kiss H."/>
            <person name="Lang E."/>
            <person name="Lapidus A."/>
            <person name="Copeland A."/>
            <person name="Nolan M."/>
            <person name="Glavina Del Rio T."/>
            <person name="Chen F."/>
            <person name="Lucas S."/>
            <person name="Tice H."/>
            <person name="Cheng J.F."/>
            <person name="Han C."/>
            <person name="Goodwin L."/>
            <person name="Pitluck S."/>
            <person name="Liolios K."/>
            <person name="Pati A."/>
            <person name="Ivanova N."/>
            <person name="Mavromatis K."/>
            <person name="Chen A."/>
            <person name="Palaniappan K."/>
            <person name="Land M."/>
            <person name="Hauser L."/>
            <person name="Chang Y.J."/>
            <person name="Jeffries C.D."/>
            <person name="Detter J.C."/>
            <person name="Brettin T."/>
            <person name="Spring S."/>
            <person name="Rohde M."/>
            <person name="Goker M."/>
            <person name="Woyke T."/>
            <person name="Bristow J."/>
            <person name="Eisen J.A."/>
            <person name="Markowitz V."/>
            <person name="Hugenholtz P."/>
            <person name="Kyrpides N.C."/>
            <person name="Klenk H.P."/>
        </authorList>
    </citation>
    <scope>NUCLEOTIDE SEQUENCE [LARGE SCALE GENOMIC DNA]</scope>
    <source>
        <strain evidence="11">DSM 12809 / NBRC 114555 / N2460</strain>
    </source>
</reference>
<evidence type="ECO:0000256" key="7">
    <source>
        <dbReference type="ARBA" id="ARBA00022932"/>
    </source>
</evidence>
<dbReference type="STRING" id="522772.Dacet_0043"/>
<dbReference type="HOGENOM" id="CLU_001600_0_2_0"/>
<dbReference type="Gene3D" id="3.20.20.140">
    <property type="entry name" value="Metal-dependent hydrolases"/>
    <property type="match status" value="1"/>
</dbReference>
<dbReference type="PANTHER" id="PTHR32294">
    <property type="entry name" value="DNA POLYMERASE III SUBUNIT ALPHA"/>
    <property type="match status" value="1"/>
</dbReference>
<dbReference type="InterPro" id="IPR029460">
    <property type="entry name" value="DNAPol_HHH"/>
</dbReference>
<dbReference type="NCBIfam" id="TIGR00594">
    <property type="entry name" value="polc"/>
    <property type="match status" value="1"/>
</dbReference>
<evidence type="ECO:0000256" key="1">
    <source>
        <dbReference type="ARBA" id="ARBA00004496"/>
    </source>
</evidence>
<dbReference type="OrthoDB" id="9803237at2"/>
<comment type="subcellular location">
    <subcellularLocation>
        <location evidence="1">Cytoplasm</location>
    </subcellularLocation>
</comment>
<dbReference type="InterPro" id="IPR016195">
    <property type="entry name" value="Pol/histidinol_Pase-like"/>
</dbReference>
<keyword evidence="6" id="KW-0235">DNA replication</keyword>
<dbReference type="InterPro" id="IPR041931">
    <property type="entry name" value="DNA_pol3_alpha_thumb_dom"/>
</dbReference>
<dbReference type="RefSeq" id="WP_013009397.1">
    <property type="nucleotide sequence ID" value="NC_013943.1"/>
</dbReference>
<protein>
    <recommendedName>
        <fullName evidence="3">DNA polymerase III subunit alpha</fullName>
        <ecNumber evidence="2">2.7.7.7</ecNumber>
    </recommendedName>
</protein>
<evidence type="ECO:0000313" key="11">
    <source>
        <dbReference type="Proteomes" id="UP000002012"/>
    </source>
</evidence>
<dbReference type="SMART" id="SM00481">
    <property type="entry name" value="POLIIIAc"/>
    <property type="match status" value="1"/>
</dbReference>
<dbReference type="InterPro" id="IPR003141">
    <property type="entry name" value="Pol/His_phosphatase_N"/>
</dbReference>
<dbReference type="GO" id="GO:0006260">
    <property type="term" value="P:DNA replication"/>
    <property type="evidence" value="ECO:0007669"/>
    <property type="project" value="UniProtKB-KW"/>
</dbReference>
<dbReference type="Pfam" id="PF01336">
    <property type="entry name" value="tRNA_anti-codon"/>
    <property type="match status" value="1"/>
</dbReference>
<dbReference type="InterPro" id="IPR004805">
    <property type="entry name" value="DnaE2/DnaE/PolC"/>
</dbReference>
<dbReference type="SUPFAM" id="SSF89550">
    <property type="entry name" value="PHP domain-like"/>
    <property type="match status" value="1"/>
</dbReference>
<dbReference type="Gene3D" id="1.10.10.1600">
    <property type="entry name" value="Bacterial DNA polymerase III alpha subunit, thumb domain"/>
    <property type="match status" value="1"/>
</dbReference>
<dbReference type="Pfam" id="PF14579">
    <property type="entry name" value="HHH_6"/>
    <property type="match status" value="1"/>
</dbReference>
<dbReference type="InParanoid" id="D4H1A1"/>
<dbReference type="NCBIfam" id="NF004226">
    <property type="entry name" value="PRK05673.1"/>
    <property type="match status" value="1"/>
</dbReference>
<dbReference type="EC" id="2.7.7.7" evidence="2"/>
<dbReference type="GO" id="GO:0005737">
    <property type="term" value="C:cytoplasm"/>
    <property type="evidence" value="ECO:0007669"/>
    <property type="project" value="UniProtKB-SubCell"/>
</dbReference>
<dbReference type="CDD" id="cd12113">
    <property type="entry name" value="PHP_PolIIIA_DnaE3"/>
    <property type="match status" value="1"/>
</dbReference>
<evidence type="ECO:0000259" key="9">
    <source>
        <dbReference type="SMART" id="SM00481"/>
    </source>
</evidence>
<evidence type="ECO:0000256" key="8">
    <source>
        <dbReference type="ARBA" id="ARBA00049244"/>
    </source>
</evidence>